<dbReference type="InterPro" id="IPR028896">
    <property type="entry name" value="GcvT/YgfZ/DmdA"/>
</dbReference>
<keyword evidence="8" id="KW-1185">Reference proteome</keyword>
<dbReference type="Proteomes" id="UP000054396">
    <property type="component" value="Unassembled WGS sequence"/>
</dbReference>
<dbReference type="InterPro" id="IPR027266">
    <property type="entry name" value="TrmE/GcvT-like"/>
</dbReference>
<gene>
    <name evidence="7" type="ORF">AVJ23_03095</name>
</gene>
<dbReference type="SUPFAM" id="SSF54373">
    <property type="entry name" value="FAD-linked reductases, C-terminal domain"/>
    <property type="match status" value="1"/>
</dbReference>
<protein>
    <submittedName>
        <fullName evidence="7">FAD-dependent oxidoreductase</fullName>
    </submittedName>
</protein>
<name>A0A0W7WQ54_9RHOB</name>
<dbReference type="InterPro" id="IPR036188">
    <property type="entry name" value="FAD/NAD-bd_sf"/>
</dbReference>
<feature type="domain" description="FAD dependent oxidoreductase" evidence="3">
    <location>
        <begin position="9"/>
        <end position="368"/>
    </location>
</feature>
<evidence type="ECO:0000313" key="7">
    <source>
        <dbReference type="EMBL" id="KUF12716.1"/>
    </source>
</evidence>
<dbReference type="SUPFAM" id="SSF101790">
    <property type="entry name" value="Aminomethyltransferase beta-barrel domain"/>
    <property type="match status" value="1"/>
</dbReference>
<feature type="domain" description="FAD dependent oxidoreductase central" evidence="6">
    <location>
        <begin position="371"/>
        <end position="426"/>
    </location>
</feature>
<evidence type="ECO:0000259" key="6">
    <source>
        <dbReference type="Pfam" id="PF16350"/>
    </source>
</evidence>
<dbReference type="Gene3D" id="3.30.9.10">
    <property type="entry name" value="D-Amino Acid Oxidase, subunit A, domain 2"/>
    <property type="match status" value="1"/>
</dbReference>
<dbReference type="InterPro" id="IPR032503">
    <property type="entry name" value="FAO_M"/>
</dbReference>
<organism evidence="7 8">
    <name type="scientific">Pseudoponticoccus marisrubri</name>
    <dbReference type="NCBI Taxonomy" id="1685382"/>
    <lineage>
        <taxon>Bacteria</taxon>
        <taxon>Pseudomonadati</taxon>
        <taxon>Pseudomonadota</taxon>
        <taxon>Alphaproteobacteria</taxon>
        <taxon>Rhodobacterales</taxon>
        <taxon>Roseobacteraceae</taxon>
        <taxon>Pseudoponticoccus</taxon>
    </lineage>
</organism>
<dbReference type="GO" id="GO:0016491">
    <property type="term" value="F:oxidoreductase activity"/>
    <property type="evidence" value="ECO:0007669"/>
    <property type="project" value="UniProtKB-KW"/>
</dbReference>
<evidence type="ECO:0000259" key="3">
    <source>
        <dbReference type="Pfam" id="PF01266"/>
    </source>
</evidence>
<dbReference type="Pfam" id="PF01266">
    <property type="entry name" value="DAO"/>
    <property type="match status" value="1"/>
</dbReference>
<evidence type="ECO:0000256" key="2">
    <source>
        <dbReference type="ARBA" id="ARBA00023002"/>
    </source>
</evidence>
<dbReference type="Gene3D" id="3.50.50.60">
    <property type="entry name" value="FAD/NAD(P)-binding domain"/>
    <property type="match status" value="1"/>
</dbReference>
<dbReference type="InterPro" id="IPR013977">
    <property type="entry name" value="GcvT_C"/>
</dbReference>
<dbReference type="AlphaFoldDB" id="A0A0W7WQ54"/>
<dbReference type="Pfam" id="PF16350">
    <property type="entry name" value="FAO_M"/>
    <property type="match status" value="1"/>
</dbReference>
<comment type="caution">
    <text evidence="7">The sequence shown here is derived from an EMBL/GenBank/DDBJ whole genome shotgun (WGS) entry which is preliminary data.</text>
</comment>
<reference evidence="7 8" key="1">
    <citation type="submission" date="2015-12" db="EMBL/GenBank/DDBJ databases">
        <authorList>
            <person name="Shamseldin A."/>
            <person name="Moawad H."/>
            <person name="Abd El-Rahim W.M."/>
            <person name="Sadowsky M.J."/>
        </authorList>
    </citation>
    <scope>NUCLEOTIDE SEQUENCE [LARGE SCALE GENOMIC DNA]</scope>
    <source>
        <strain evidence="7 8">SJ5A-1</strain>
    </source>
</reference>
<dbReference type="Pfam" id="PF01571">
    <property type="entry name" value="GCV_T"/>
    <property type="match status" value="1"/>
</dbReference>
<keyword evidence="2" id="KW-0560">Oxidoreductase</keyword>
<dbReference type="InterPro" id="IPR006076">
    <property type="entry name" value="FAD-dep_OxRdtase"/>
</dbReference>
<evidence type="ECO:0000259" key="5">
    <source>
        <dbReference type="Pfam" id="PF08669"/>
    </source>
</evidence>
<feature type="domain" description="Aminomethyltransferase C-terminal" evidence="5">
    <location>
        <begin position="723"/>
        <end position="806"/>
    </location>
</feature>
<dbReference type="Pfam" id="PF08669">
    <property type="entry name" value="GCV_T_C"/>
    <property type="match status" value="1"/>
</dbReference>
<evidence type="ECO:0000259" key="4">
    <source>
        <dbReference type="Pfam" id="PF01571"/>
    </source>
</evidence>
<dbReference type="Gene3D" id="3.30.1360.120">
    <property type="entry name" value="Probable tRNA modification gtpase trme, domain 1"/>
    <property type="match status" value="1"/>
</dbReference>
<evidence type="ECO:0000313" key="8">
    <source>
        <dbReference type="Proteomes" id="UP000054396"/>
    </source>
</evidence>
<dbReference type="EMBL" id="LPXO01000001">
    <property type="protein sequence ID" value="KUF12716.1"/>
    <property type="molecule type" value="Genomic_DNA"/>
</dbReference>
<proteinExistence type="inferred from homology"/>
<dbReference type="STRING" id="1685382.AVJ23_03095"/>
<comment type="similarity">
    <text evidence="1">Belongs to the GcvT family.</text>
</comment>
<accession>A0A0W7WQ54</accession>
<dbReference type="Gene3D" id="2.40.30.110">
    <property type="entry name" value="Aminomethyltransferase beta-barrel domains"/>
    <property type="match status" value="1"/>
</dbReference>
<feature type="domain" description="GCVT N-terminal" evidence="4">
    <location>
        <begin position="429"/>
        <end position="704"/>
    </location>
</feature>
<dbReference type="RefSeq" id="WP_058860660.1">
    <property type="nucleotide sequence ID" value="NZ_LPXO01000001.1"/>
</dbReference>
<evidence type="ECO:0000256" key="1">
    <source>
        <dbReference type="ARBA" id="ARBA00008609"/>
    </source>
</evidence>
<dbReference type="InterPro" id="IPR029043">
    <property type="entry name" value="GcvT/YgfZ_C"/>
</dbReference>
<dbReference type="PANTHER" id="PTHR43757:SF15">
    <property type="entry name" value="PYRUVATE DEHYDROGENASE PHOSPHATASE REGULATORY SUBUNIT, MITOCHONDRIAL-LIKE"/>
    <property type="match status" value="1"/>
</dbReference>
<dbReference type="OrthoDB" id="7156675at2"/>
<sequence>MTLPDTARAVIIGGGVIGCSLAYHLTKLGWTDVVLLERKRLTSGTTWHAAGLIAQLRASANMTRLAKYSQELYGTLEDETGVATGFRRTGSITVALTAERHEELRRQAAMARAFGVEIDEIGLAEIVAKYPHLNTDGVRGGVYLPRDGQGDPANIALALARGARQRGARIAEGIRATGVDTQGDRVTHVHWQGEDGDTGTIACDHVINCAGMWGREVGAMLGTDVPLQACEHFYIVSEPIAGLSALPVLRVPDECAYYKEDAGKLMLGAFEPRAKPWAVEGIPASFEFDQLPEDFDHFEPILEQAVSRMPVLGEAGIHTFFNGPESFTPDNAYHMGLCPGRANVWVAAGFNSIGIQSAGGAGMALAEWMDTGEKPFDLGDVDIARAQGFQTNRTYLAERVSETLGLLYADHFPYRQKETARGLRRSPVHGQMAARGAVFGELAGWERANWIARPEGPRDYSFGWGRQPWFTNVAAEHAAIRTGVGLYDMSSFGKLRVEGRDAEALLNHVCGGDMSVPVGRIVYTQFLNSRGGIEADVTVTRLSETAYLVVTPAATLRADATWLRRHAGDRAVVVTDVTAAEAVLAVMGPRAREVLRACSSDDLSTEAFPFGTAREIELGMARIRAHRVSYVGELGWELYVSADMAAHVFEVLWQAGQGHGLVLCGLHAMDCCRAEKAFRHFGHDITCEDHVLEAGLGFAVKTAKPDFIGRDAVLARREAGLTRRLVQFLLSDPEPLVYHNEPILRDGEIVGHLTSGAYGHHLGGAVGLGYVPCPGETAEQLLASRYEIDVAGTRVAATASLKPLYDPKSLRMRG</sequence>
<dbReference type="SUPFAM" id="SSF103025">
    <property type="entry name" value="Folate-binding domain"/>
    <property type="match status" value="1"/>
</dbReference>
<dbReference type="Gene3D" id="3.30.70.1400">
    <property type="entry name" value="Aminomethyltransferase beta-barrel domains"/>
    <property type="match status" value="1"/>
</dbReference>
<dbReference type="InterPro" id="IPR006222">
    <property type="entry name" value="GCVT_N"/>
</dbReference>
<dbReference type="SUPFAM" id="SSF51905">
    <property type="entry name" value="FAD/NAD(P)-binding domain"/>
    <property type="match status" value="1"/>
</dbReference>
<dbReference type="PANTHER" id="PTHR43757">
    <property type="entry name" value="AMINOMETHYLTRANSFERASE"/>
    <property type="match status" value="1"/>
</dbReference>